<gene>
    <name evidence="6" type="ORF">H4687_005830</name>
</gene>
<keyword evidence="1" id="KW-1188">Viral release from host cell</keyword>
<organism evidence="6 7">
    <name type="scientific">Streptomyces stelliscabiei</name>
    <dbReference type="NCBI Taxonomy" id="146820"/>
    <lineage>
        <taxon>Bacteria</taxon>
        <taxon>Bacillati</taxon>
        <taxon>Actinomycetota</taxon>
        <taxon>Actinomycetes</taxon>
        <taxon>Kitasatosporales</taxon>
        <taxon>Streptomycetaceae</taxon>
        <taxon>Streptomyces</taxon>
    </lineage>
</organism>
<keyword evidence="7" id="KW-1185">Reference proteome</keyword>
<evidence type="ECO:0000256" key="4">
    <source>
        <dbReference type="SAM" id="MobiDB-lite"/>
    </source>
</evidence>
<dbReference type="EMBL" id="JADBGF010000001">
    <property type="protein sequence ID" value="MBE1599701.1"/>
    <property type="molecule type" value="Genomic_DNA"/>
</dbReference>
<feature type="domain" description="Prohead serine protease" evidence="5">
    <location>
        <begin position="23"/>
        <end position="175"/>
    </location>
</feature>
<evidence type="ECO:0000313" key="7">
    <source>
        <dbReference type="Proteomes" id="UP000629287"/>
    </source>
</evidence>
<feature type="compositionally biased region" description="Polar residues" evidence="4">
    <location>
        <begin position="219"/>
        <end position="228"/>
    </location>
</feature>
<protein>
    <submittedName>
        <fullName evidence="6">HK97 family phage prohead protease</fullName>
    </submittedName>
</protein>
<comment type="caution">
    <text evidence="6">The sequence shown here is derived from an EMBL/GenBank/DDBJ whole genome shotgun (WGS) entry which is preliminary data.</text>
</comment>
<dbReference type="Proteomes" id="UP000629287">
    <property type="component" value="Unassembled WGS sequence"/>
</dbReference>
<dbReference type="InterPro" id="IPR006433">
    <property type="entry name" value="Prohead_protease"/>
</dbReference>
<dbReference type="InterPro" id="IPR054613">
    <property type="entry name" value="Peptidase_S78_dom"/>
</dbReference>
<dbReference type="Pfam" id="PF04586">
    <property type="entry name" value="Peptidase_S78"/>
    <property type="match status" value="1"/>
</dbReference>
<keyword evidence="3" id="KW-0378">Hydrolase</keyword>
<evidence type="ECO:0000256" key="2">
    <source>
        <dbReference type="ARBA" id="ARBA00022670"/>
    </source>
</evidence>
<feature type="region of interest" description="Disordered" evidence="4">
    <location>
        <begin position="208"/>
        <end position="280"/>
    </location>
</feature>
<evidence type="ECO:0000259" key="5">
    <source>
        <dbReference type="Pfam" id="PF04586"/>
    </source>
</evidence>
<feature type="compositionally biased region" description="Basic and acidic residues" evidence="4">
    <location>
        <begin position="253"/>
        <end position="275"/>
    </location>
</feature>
<sequence>MRTMEVTAKVKAAGTADGLADGQFLALVSVFNNEDSYGDVVRPGAFTQTLQEWAATGDPVPVIWAHQWSDPFAHVGHVLRATETLEGLEVLGQIDDLTGDDQNPTARRVYSLLKGRRVKQFSFAYDVGEGGWISDDEHPWGGYYELRRLDLHEVGPCLLGVNRETELLAVKAQSLATGAKAGRVLSQANYDRLTAAYTSIGEVLAAAEPEKARRPATPKNASEETGQPGSAAASGDTPPAQPAETESAQVVPEENKSSEEEATPDPREVSPEDTAKAGAVSARLRTELAFMELEFSLTD</sequence>
<dbReference type="GO" id="GO:0008233">
    <property type="term" value="F:peptidase activity"/>
    <property type="evidence" value="ECO:0007669"/>
    <property type="project" value="UniProtKB-KW"/>
</dbReference>
<dbReference type="AlphaFoldDB" id="A0A8I0PBP1"/>
<dbReference type="GO" id="GO:0006508">
    <property type="term" value="P:proteolysis"/>
    <property type="evidence" value="ECO:0007669"/>
    <property type="project" value="UniProtKB-KW"/>
</dbReference>
<evidence type="ECO:0000313" key="6">
    <source>
        <dbReference type="EMBL" id="MBE1599701.1"/>
    </source>
</evidence>
<evidence type="ECO:0000256" key="1">
    <source>
        <dbReference type="ARBA" id="ARBA00022612"/>
    </source>
</evidence>
<evidence type="ECO:0000256" key="3">
    <source>
        <dbReference type="ARBA" id="ARBA00022801"/>
    </source>
</evidence>
<dbReference type="NCBIfam" id="TIGR01543">
    <property type="entry name" value="proheadase_HK97"/>
    <property type="match status" value="1"/>
</dbReference>
<accession>A0A8I0PBP1</accession>
<keyword evidence="2 6" id="KW-0645">Protease</keyword>
<reference evidence="6 7" key="1">
    <citation type="submission" date="2020-10" db="EMBL/GenBank/DDBJ databases">
        <title>Sequencing the genomes of 1000 actinobacteria strains.</title>
        <authorList>
            <person name="Klenk H.-P."/>
        </authorList>
    </citation>
    <scope>NUCLEOTIDE SEQUENCE [LARGE SCALE GENOMIC DNA]</scope>
    <source>
        <strain evidence="6 7">DSM 41803</strain>
    </source>
</reference>
<proteinExistence type="predicted"/>
<name>A0A8I0PBP1_9ACTN</name>